<dbReference type="RefSeq" id="WP_131306302.1">
    <property type="nucleotide sequence ID" value="NZ_SJFN01000004.1"/>
</dbReference>
<feature type="transmembrane region" description="Helical" evidence="8">
    <location>
        <begin position="224"/>
        <end position="254"/>
    </location>
</feature>
<evidence type="ECO:0000313" key="11">
    <source>
        <dbReference type="Proteomes" id="UP000292781"/>
    </source>
</evidence>
<dbReference type="InterPro" id="IPR004680">
    <property type="entry name" value="Cit_transptr-like_dom"/>
</dbReference>
<keyword evidence="5 8" id="KW-0812">Transmembrane</keyword>
<dbReference type="OrthoDB" id="9774335at2"/>
<dbReference type="InterPro" id="IPR000802">
    <property type="entry name" value="Arsenical_pump_ArsB"/>
</dbReference>
<comment type="similarity">
    <text evidence="2">Belongs to the CitM (TC 2.A.11) transporter family.</text>
</comment>
<organism evidence="10 11">
    <name type="scientific">Siculibacillus lacustris</name>
    <dbReference type="NCBI Taxonomy" id="1549641"/>
    <lineage>
        <taxon>Bacteria</taxon>
        <taxon>Pseudomonadati</taxon>
        <taxon>Pseudomonadota</taxon>
        <taxon>Alphaproteobacteria</taxon>
        <taxon>Hyphomicrobiales</taxon>
        <taxon>Ancalomicrobiaceae</taxon>
        <taxon>Siculibacillus</taxon>
    </lineage>
</organism>
<feature type="transmembrane region" description="Helical" evidence="8">
    <location>
        <begin position="92"/>
        <end position="122"/>
    </location>
</feature>
<evidence type="ECO:0000256" key="6">
    <source>
        <dbReference type="ARBA" id="ARBA00022989"/>
    </source>
</evidence>
<comment type="caution">
    <text evidence="10">The sequence shown here is derived from an EMBL/GenBank/DDBJ whole genome shotgun (WGS) entry which is preliminary data.</text>
</comment>
<dbReference type="AlphaFoldDB" id="A0A4Q9VYK5"/>
<gene>
    <name evidence="10" type="ORF">EYW49_03630</name>
</gene>
<feature type="transmembrane region" description="Helical" evidence="8">
    <location>
        <begin position="28"/>
        <end position="46"/>
    </location>
</feature>
<evidence type="ECO:0000256" key="7">
    <source>
        <dbReference type="ARBA" id="ARBA00023136"/>
    </source>
</evidence>
<feature type="domain" description="Citrate transporter-like" evidence="9">
    <location>
        <begin position="19"/>
        <end position="352"/>
    </location>
</feature>
<evidence type="ECO:0000256" key="8">
    <source>
        <dbReference type="SAM" id="Phobius"/>
    </source>
</evidence>
<feature type="transmembrane region" description="Helical" evidence="8">
    <location>
        <begin position="379"/>
        <end position="403"/>
    </location>
</feature>
<reference evidence="10 11" key="1">
    <citation type="submission" date="2019-02" db="EMBL/GenBank/DDBJ databases">
        <title>Siculibacillus lacustris gen. nov., sp. nov., a new rosette-forming bacterium isolated from a freshwater crater lake (Lake St. Ana, Romania).</title>
        <authorList>
            <person name="Felfoldi T."/>
            <person name="Marton Z."/>
            <person name="Szabo A."/>
            <person name="Mentes A."/>
            <person name="Boka K."/>
            <person name="Marialigeti K."/>
            <person name="Mathe I."/>
            <person name="Koncz M."/>
            <person name="Schumann P."/>
            <person name="Toth E."/>
        </authorList>
    </citation>
    <scope>NUCLEOTIDE SEQUENCE [LARGE SCALE GENOMIC DNA]</scope>
    <source>
        <strain evidence="10 11">SA-279</strain>
    </source>
</reference>
<feature type="transmembrane region" description="Helical" evidence="8">
    <location>
        <begin position="58"/>
        <end position="80"/>
    </location>
</feature>
<feature type="transmembrane region" description="Helical" evidence="8">
    <location>
        <begin position="172"/>
        <end position="195"/>
    </location>
</feature>
<dbReference type="Pfam" id="PF03600">
    <property type="entry name" value="CitMHS"/>
    <property type="match status" value="1"/>
</dbReference>
<feature type="transmembrane region" description="Helical" evidence="8">
    <location>
        <begin position="134"/>
        <end position="152"/>
    </location>
</feature>
<evidence type="ECO:0000313" key="10">
    <source>
        <dbReference type="EMBL" id="TBW40283.1"/>
    </source>
</evidence>
<accession>A0A4Q9VYK5</accession>
<dbReference type="GO" id="GO:0015105">
    <property type="term" value="F:arsenite transmembrane transporter activity"/>
    <property type="evidence" value="ECO:0007669"/>
    <property type="project" value="InterPro"/>
</dbReference>
<sequence length="407" mass="43119">MIAAILIFAVTYLVMAVGKLPGWRLDRAGAALLGAALMVGCGVLTLDEAYRAIDMETITLLLGMMIVVANLRLSGFFRLVNGFVVARAGRPIVLLIAVVLVTGILSAFLVNDTICLVMTPLVIDVVRRLDRDPVPYLLAVALASNAGSVATVTGNPQNMIIGSLSHIPYGTFVGTLAPVAAVGLILTVVLIAVVYRAEFLTRQRLVAVAPQPSRHHSSLVWRSVLTVVAMIGLFFFGWPIAEVAILGGALLLVTRRVKPEKVYFDIDWPLLVMFIGLFVVVAGVEKTVLTPQAIAAVGQLDLARVPILAGVTAVLSNIVSNVPAVLVLKPFVVDLADPIRAWLTIAMASTLAGNFTLIGSVANLIVAQRARRDGIVLGFWTYFGVGAPLTVLSIAFGMAWMAAPGVP</sequence>
<proteinExistence type="inferred from homology"/>
<dbReference type="EMBL" id="SJFN01000004">
    <property type="protein sequence ID" value="TBW40283.1"/>
    <property type="molecule type" value="Genomic_DNA"/>
</dbReference>
<feature type="transmembrane region" description="Helical" evidence="8">
    <location>
        <begin position="305"/>
        <end position="327"/>
    </location>
</feature>
<keyword evidence="7 8" id="KW-0472">Membrane</keyword>
<dbReference type="Proteomes" id="UP000292781">
    <property type="component" value="Unassembled WGS sequence"/>
</dbReference>
<comment type="subcellular location">
    <subcellularLocation>
        <location evidence="1">Cell membrane</location>
        <topology evidence="1">Multi-pass membrane protein</topology>
    </subcellularLocation>
</comment>
<dbReference type="PANTHER" id="PTHR43302">
    <property type="entry name" value="TRANSPORTER ARSB-RELATED"/>
    <property type="match status" value="1"/>
</dbReference>
<keyword evidence="3" id="KW-0813">Transport</keyword>
<dbReference type="PRINTS" id="PR00758">
    <property type="entry name" value="ARSENICPUMP"/>
</dbReference>
<name>A0A4Q9VYK5_9HYPH</name>
<evidence type="ECO:0000256" key="2">
    <source>
        <dbReference type="ARBA" id="ARBA00009843"/>
    </source>
</evidence>
<protein>
    <submittedName>
        <fullName evidence="10">Anion transporter</fullName>
    </submittedName>
</protein>
<keyword evidence="4" id="KW-1003">Cell membrane</keyword>
<keyword evidence="6 8" id="KW-1133">Transmembrane helix</keyword>
<evidence type="ECO:0000256" key="1">
    <source>
        <dbReference type="ARBA" id="ARBA00004651"/>
    </source>
</evidence>
<keyword evidence="11" id="KW-1185">Reference proteome</keyword>
<evidence type="ECO:0000256" key="5">
    <source>
        <dbReference type="ARBA" id="ARBA00022692"/>
    </source>
</evidence>
<feature type="transmembrane region" description="Helical" evidence="8">
    <location>
        <begin position="266"/>
        <end position="284"/>
    </location>
</feature>
<evidence type="ECO:0000256" key="3">
    <source>
        <dbReference type="ARBA" id="ARBA00022448"/>
    </source>
</evidence>
<dbReference type="CDD" id="cd01117">
    <property type="entry name" value="YbiR_permease"/>
    <property type="match status" value="1"/>
</dbReference>
<evidence type="ECO:0000259" key="9">
    <source>
        <dbReference type="Pfam" id="PF03600"/>
    </source>
</evidence>
<feature type="transmembrane region" description="Helical" evidence="8">
    <location>
        <begin position="339"/>
        <end position="367"/>
    </location>
</feature>
<dbReference type="GO" id="GO:0005886">
    <property type="term" value="C:plasma membrane"/>
    <property type="evidence" value="ECO:0007669"/>
    <property type="project" value="UniProtKB-SubCell"/>
</dbReference>
<dbReference type="PANTHER" id="PTHR43302:SF5">
    <property type="entry name" value="TRANSPORTER ARSB-RELATED"/>
    <property type="match status" value="1"/>
</dbReference>
<evidence type="ECO:0000256" key="4">
    <source>
        <dbReference type="ARBA" id="ARBA00022475"/>
    </source>
</evidence>